<keyword evidence="2" id="KW-0964">Secreted</keyword>
<reference evidence="4" key="1">
    <citation type="journal article" date="2014" name="Int. J. Syst. Evol. Microbiol.">
        <title>Complete genome sequence of Corynebacterium casei LMG S-19264T (=DSM 44701T), isolated from a smear-ripened cheese.</title>
        <authorList>
            <consortium name="US DOE Joint Genome Institute (JGI-PGF)"/>
            <person name="Walter F."/>
            <person name="Albersmeier A."/>
            <person name="Kalinowski J."/>
            <person name="Ruckert C."/>
        </authorList>
    </citation>
    <scope>NUCLEOTIDE SEQUENCE</scope>
    <source>
        <strain evidence="4">CGMCC 1.7081</strain>
    </source>
</reference>
<dbReference type="GO" id="GO:0005576">
    <property type="term" value="C:extracellular region"/>
    <property type="evidence" value="ECO:0007669"/>
    <property type="project" value="UniProtKB-SubCell"/>
</dbReference>
<dbReference type="PANTHER" id="PTHR38340:SF1">
    <property type="entry name" value="S-LAYER PROTEIN"/>
    <property type="match status" value="1"/>
</dbReference>
<dbReference type="Proteomes" id="UP000611500">
    <property type="component" value="Unassembled WGS sequence"/>
</dbReference>
<gene>
    <name evidence="4" type="ORF">GCM10010961_10310</name>
</gene>
<reference evidence="4" key="2">
    <citation type="submission" date="2020-09" db="EMBL/GenBank/DDBJ databases">
        <authorList>
            <person name="Sun Q."/>
            <person name="Zhou Y."/>
        </authorList>
    </citation>
    <scope>NUCLEOTIDE SEQUENCE</scope>
    <source>
        <strain evidence="4">CGMCC 1.7081</strain>
    </source>
</reference>
<dbReference type="InterPro" id="IPR001343">
    <property type="entry name" value="Hemolysn_Ca-bd"/>
</dbReference>
<dbReference type="AlphaFoldDB" id="A0A8J3H6J4"/>
<evidence type="ECO:0000256" key="3">
    <source>
        <dbReference type="SAM" id="MobiDB-lite"/>
    </source>
</evidence>
<accession>A0A8J3H6J4</accession>
<dbReference type="InterPro" id="IPR018511">
    <property type="entry name" value="Hemolysin-typ_Ca-bd_CS"/>
</dbReference>
<evidence type="ECO:0000313" key="5">
    <source>
        <dbReference type="Proteomes" id="UP000611500"/>
    </source>
</evidence>
<feature type="region of interest" description="Disordered" evidence="3">
    <location>
        <begin position="83"/>
        <end position="112"/>
    </location>
</feature>
<dbReference type="PROSITE" id="PS00330">
    <property type="entry name" value="HEMOLYSIN_CALCIUM"/>
    <property type="match status" value="4"/>
</dbReference>
<comment type="subcellular location">
    <subcellularLocation>
        <location evidence="1">Secreted</location>
    </subcellularLocation>
</comment>
<evidence type="ECO:0000313" key="4">
    <source>
        <dbReference type="EMBL" id="GHG84353.1"/>
    </source>
</evidence>
<evidence type="ECO:0000256" key="2">
    <source>
        <dbReference type="ARBA" id="ARBA00022525"/>
    </source>
</evidence>
<dbReference type="SUPFAM" id="SSF51120">
    <property type="entry name" value="beta-Roll"/>
    <property type="match status" value="2"/>
</dbReference>
<evidence type="ECO:0008006" key="6">
    <source>
        <dbReference type="Google" id="ProtNLM"/>
    </source>
</evidence>
<dbReference type="Gene3D" id="2.150.10.10">
    <property type="entry name" value="Serralysin-like metalloprotease, C-terminal"/>
    <property type="match status" value="2"/>
</dbReference>
<dbReference type="EMBL" id="BNAP01000003">
    <property type="protein sequence ID" value="GHG84353.1"/>
    <property type="molecule type" value="Genomic_DNA"/>
</dbReference>
<keyword evidence="5" id="KW-1185">Reference proteome</keyword>
<evidence type="ECO:0000256" key="1">
    <source>
        <dbReference type="ARBA" id="ARBA00004613"/>
    </source>
</evidence>
<organism evidence="4 5">
    <name type="scientific">Pseudodonghicola xiamenensis</name>
    <dbReference type="NCBI Taxonomy" id="337702"/>
    <lineage>
        <taxon>Bacteria</taxon>
        <taxon>Pseudomonadati</taxon>
        <taxon>Pseudomonadota</taxon>
        <taxon>Alphaproteobacteria</taxon>
        <taxon>Rhodobacterales</taxon>
        <taxon>Paracoccaceae</taxon>
        <taxon>Pseudodonghicola</taxon>
    </lineage>
</organism>
<sequence>MTDFTVHGPVLKTIVGTAGDDRLTYYLDGGPGGMLLQMPTPNVGGGYDGVFLPNGGDPTHFLGIENISFIDRVGGDDTLTTAGGDDVLTGRGGRDMLSGGGGSDSLYGGSQQDALYGGDDGDYVAGGKGNDRLFGQSGHDSLFGDTGNDKIYGGDDNDFIDGGLGNDKLFGGRGDDFIIADQGADRVDAGNGKDQVEISFDTVKTVDGGAGHDMLMAFFEPEVPVAATLTFDMATGVFRSAEASISGSTAINFEDFAFQGEIDIKVLGTNGANQLFASAGDDILRGNGGSDALFGEAGNDKLVGGAKADTLNGGDGDDLLIGGSGWDMFIFAGGADTIADFKDDADTILILGGLVPFGTTVEDIVDSATVEAGNTIIDLGDGNVLTIAGLTDTSLLLNDLELG</sequence>
<dbReference type="InterPro" id="IPR011049">
    <property type="entry name" value="Serralysin-like_metalloprot_C"/>
</dbReference>
<dbReference type="Pfam" id="PF00353">
    <property type="entry name" value="HemolysinCabind"/>
    <property type="match status" value="4"/>
</dbReference>
<dbReference type="PRINTS" id="PR00313">
    <property type="entry name" value="CABNDNGRPT"/>
</dbReference>
<dbReference type="InterPro" id="IPR050557">
    <property type="entry name" value="RTX_toxin/Mannuronan_C5-epim"/>
</dbReference>
<proteinExistence type="predicted"/>
<comment type="caution">
    <text evidence="4">The sequence shown here is derived from an EMBL/GenBank/DDBJ whole genome shotgun (WGS) entry which is preliminary data.</text>
</comment>
<dbReference type="PANTHER" id="PTHR38340">
    <property type="entry name" value="S-LAYER PROTEIN"/>
    <property type="match status" value="1"/>
</dbReference>
<name>A0A8J3H6J4_9RHOB</name>
<dbReference type="GO" id="GO:0005509">
    <property type="term" value="F:calcium ion binding"/>
    <property type="evidence" value="ECO:0007669"/>
    <property type="project" value="InterPro"/>
</dbReference>
<dbReference type="RefSeq" id="WP_028092342.1">
    <property type="nucleotide sequence ID" value="NZ_BNAP01000003.1"/>
</dbReference>
<protein>
    <recommendedName>
        <fullName evidence="6">Hemolysin-type calcium-binding repeat-containing protein</fullName>
    </recommendedName>
</protein>